<feature type="region of interest" description="Disordered" evidence="3">
    <location>
        <begin position="380"/>
        <end position="409"/>
    </location>
</feature>
<dbReference type="InterPro" id="IPR007206">
    <property type="entry name" value="Protein_HGH1_C"/>
</dbReference>
<dbReference type="InterPro" id="IPR016024">
    <property type="entry name" value="ARM-type_fold"/>
</dbReference>
<evidence type="ECO:0000313" key="6">
    <source>
        <dbReference type="Proteomes" id="UP000515140"/>
    </source>
</evidence>
<comment type="similarity">
    <text evidence="1">Belongs to the HGH1 family.</text>
</comment>
<evidence type="ECO:0000256" key="2">
    <source>
        <dbReference type="ARBA" id="ARBA00014076"/>
    </source>
</evidence>
<dbReference type="InterPro" id="IPR011989">
    <property type="entry name" value="ARM-like"/>
</dbReference>
<dbReference type="Gene3D" id="1.25.10.10">
    <property type="entry name" value="Leucine-rich Repeat Variant"/>
    <property type="match status" value="1"/>
</dbReference>
<dbReference type="KEGG" id="pcw:110214372"/>
<evidence type="ECO:0000313" key="7">
    <source>
        <dbReference type="RefSeq" id="XP_020850924.1"/>
    </source>
</evidence>
<dbReference type="SUPFAM" id="SSF48371">
    <property type="entry name" value="ARM repeat"/>
    <property type="match status" value="1"/>
</dbReference>
<dbReference type="FunCoup" id="A0A6P5L2C0">
    <property type="interactions" value="693"/>
</dbReference>
<organism evidence="6 7">
    <name type="scientific">Phascolarctos cinereus</name>
    <name type="common">Koala</name>
    <dbReference type="NCBI Taxonomy" id="38626"/>
    <lineage>
        <taxon>Eukaryota</taxon>
        <taxon>Metazoa</taxon>
        <taxon>Chordata</taxon>
        <taxon>Craniata</taxon>
        <taxon>Vertebrata</taxon>
        <taxon>Euteleostomi</taxon>
        <taxon>Mammalia</taxon>
        <taxon>Metatheria</taxon>
        <taxon>Diprotodontia</taxon>
        <taxon>Phascolarctidae</taxon>
        <taxon>Phascolarctos</taxon>
    </lineage>
</organism>
<dbReference type="PANTHER" id="PTHR13387">
    <property type="entry name" value="PROTEIN HGH1 HOMOLOG"/>
    <property type="match status" value="1"/>
</dbReference>
<evidence type="ECO:0000259" key="4">
    <source>
        <dbReference type="Pfam" id="PF04063"/>
    </source>
</evidence>
<evidence type="ECO:0000259" key="5">
    <source>
        <dbReference type="Pfam" id="PF04064"/>
    </source>
</evidence>
<dbReference type="Pfam" id="PF04063">
    <property type="entry name" value="DUF383"/>
    <property type="match status" value="1"/>
</dbReference>
<dbReference type="CTD" id="51236"/>
<feature type="domain" description="Protein HGH1 N-terminal" evidence="4">
    <location>
        <begin position="125"/>
        <end position="302"/>
    </location>
</feature>
<dbReference type="RefSeq" id="XP_020850924.1">
    <property type="nucleotide sequence ID" value="XM_020995265.1"/>
</dbReference>
<dbReference type="Pfam" id="PF04064">
    <property type="entry name" value="DUF384"/>
    <property type="match status" value="1"/>
</dbReference>
<dbReference type="InterPro" id="IPR007205">
    <property type="entry name" value="Protein_HGH1_N"/>
</dbReference>
<evidence type="ECO:0000256" key="1">
    <source>
        <dbReference type="ARBA" id="ARBA00006712"/>
    </source>
</evidence>
<proteinExistence type="inferred from homology"/>
<feature type="domain" description="Protein HGH1 C-terminal" evidence="5">
    <location>
        <begin position="307"/>
        <end position="360"/>
    </location>
</feature>
<gene>
    <name evidence="7" type="primary">HGH1</name>
</gene>
<dbReference type="Proteomes" id="UP000515140">
    <property type="component" value="Unplaced"/>
</dbReference>
<evidence type="ECO:0000256" key="3">
    <source>
        <dbReference type="SAM" id="MobiDB-lite"/>
    </source>
</evidence>
<name>A0A6P5L2C0_PHACI</name>
<accession>A0A6P5L2C0</accession>
<dbReference type="InterPro" id="IPR039717">
    <property type="entry name" value="Hgh1"/>
</dbReference>
<keyword evidence="6" id="KW-1185">Reference proteome</keyword>
<feature type="compositionally biased region" description="Low complexity" evidence="3">
    <location>
        <begin position="380"/>
        <end position="390"/>
    </location>
</feature>
<dbReference type="PANTHER" id="PTHR13387:SF9">
    <property type="entry name" value="PROTEIN HGH1 HOMOLOG"/>
    <property type="match status" value="1"/>
</dbReference>
<protein>
    <recommendedName>
        <fullName evidence="2">Protein HGH1 homolog</fullName>
    </recommendedName>
</protein>
<dbReference type="AlphaFoldDB" id="A0A6P5L2C0"/>
<reference evidence="7" key="1">
    <citation type="submission" date="2025-08" db="UniProtKB">
        <authorList>
            <consortium name="RefSeq"/>
        </authorList>
    </citation>
    <scope>IDENTIFICATION</scope>
    <source>
        <tissue evidence="7">Spleen</tissue>
    </source>
</reference>
<sequence length="409" mass="44478">MWPGGSSCGGYLEVSLMESHLEAEDVAQEFVTFLNQGTPPDIQAKAARYVLGLTGSEPGRSLLAAQKGLLQALAKLLEAPPGAAAGAVGDAWRALVNLCAEPGIHGSLLAALPGLPVQLLTWALAPNWPWAGEAAAALANLSRESGPVRELLEEGGLESTSDEANQEPSLARLVTALTTPGYNPHAPLHYLASVLSNLSQLPGARAFLLDPNRCLIQRLLPLIHCPDSAVRRMGVVGTLRNCCFEHRSHEWLLGPQVELLTFLLMPLAGPEEFSEDEMDRLPVDLQYLPPDKEREPDPDIRKMLIEAIMLLTATAPGRKLVKDQGAYLVLRELHSWEHDPNVQLACEKLIQVLIGDEPEAGMDNLLEVSVPPDVEQRLQQLDQQEQQQLQQEREEAVQTPSRLDGLGPS</sequence>
<dbReference type="GeneID" id="110214372"/>
<dbReference type="InParanoid" id="A0A6P5L2C0"/>